<evidence type="ECO:0000256" key="2">
    <source>
        <dbReference type="ARBA" id="ARBA00022801"/>
    </source>
</evidence>
<accession>A0A177T8S6</accession>
<dbReference type="GO" id="GO:0003847">
    <property type="term" value="F:1-alkyl-2-acetylglycerophosphocholine esterase activity"/>
    <property type="evidence" value="ECO:0007669"/>
    <property type="project" value="UniProtKB-EC"/>
</dbReference>
<proteinExistence type="predicted"/>
<feature type="region of interest" description="Disordered" evidence="5">
    <location>
        <begin position="758"/>
        <end position="804"/>
    </location>
</feature>
<dbReference type="PANTHER" id="PTHR10272:SF0">
    <property type="entry name" value="PLATELET-ACTIVATING FACTOR ACETYLHYDROLASE"/>
    <property type="match status" value="1"/>
</dbReference>
<dbReference type="EMBL" id="LWDF02001068">
    <property type="protein sequence ID" value="KAE8240506.1"/>
    <property type="molecule type" value="Genomic_DNA"/>
</dbReference>
<evidence type="ECO:0000256" key="1">
    <source>
        <dbReference type="ARBA" id="ARBA00013201"/>
    </source>
</evidence>
<dbReference type="Pfam" id="PF03403">
    <property type="entry name" value="PAF-AH_p_II"/>
    <property type="match status" value="2"/>
</dbReference>
<protein>
    <recommendedName>
        <fullName evidence="1">1-alkyl-2-acetylglycerophosphocholine esterase</fullName>
        <ecNumber evidence="1">3.1.1.47</ecNumber>
    </recommendedName>
</protein>
<dbReference type="InterPro" id="IPR029058">
    <property type="entry name" value="AB_hydrolase_fold"/>
</dbReference>
<gene>
    <name evidence="6" type="ORF">A4X13_0g7769</name>
</gene>
<evidence type="ECO:0000256" key="4">
    <source>
        <dbReference type="ARBA" id="ARBA00023098"/>
    </source>
</evidence>
<feature type="region of interest" description="Disordered" evidence="5">
    <location>
        <begin position="56"/>
        <end position="127"/>
    </location>
</feature>
<evidence type="ECO:0000256" key="3">
    <source>
        <dbReference type="ARBA" id="ARBA00022963"/>
    </source>
</evidence>
<dbReference type="AlphaFoldDB" id="A0A177T8S6"/>
<dbReference type="Gene3D" id="3.40.50.1820">
    <property type="entry name" value="alpha/beta hydrolase"/>
    <property type="match status" value="1"/>
</dbReference>
<dbReference type="PANTHER" id="PTHR10272">
    <property type="entry name" value="PLATELET-ACTIVATING FACTOR ACETYLHYDROLASE"/>
    <property type="match status" value="1"/>
</dbReference>
<evidence type="ECO:0000256" key="5">
    <source>
        <dbReference type="SAM" id="MobiDB-lite"/>
    </source>
</evidence>
<keyword evidence="3" id="KW-0442">Lipid degradation</keyword>
<dbReference type="SUPFAM" id="SSF53474">
    <property type="entry name" value="alpha/beta-Hydrolases"/>
    <property type="match status" value="1"/>
</dbReference>
<organism evidence="6 7">
    <name type="scientific">Tilletia indica</name>
    <dbReference type="NCBI Taxonomy" id="43049"/>
    <lineage>
        <taxon>Eukaryota</taxon>
        <taxon>Fungi</taxon>
        <taxon>Dikarya</taxon>
        <taxon>Basidiomycota</taxon>
        <taxon>Ustilaginomycotina</taxon>
        <taxon>Exobasidiomycetes</taxon>
        <taxon>Tilletiales</taxon>
        <taxon>Tilletiaceae</taxon>
        <taxon>Tilletia</taxon>
    </lineage>
</organism>
<feature type="compositionally biased region" description="Basic residues" evidence="5">
    <location>
        <begin position="113"/>
        <end position="123"/>
    </location>
</feature>
<reference evidence="6" key="1">
    <citation type="submission" date="2016-04" db="EMBL/GenBank/DDBJ databases">
        <authorList>
            <person name="Nguyen H.D."/>
            <person name="Samba Siva P."/>
            <person name="Cullis J."/>
            <person name="Levesque C.A."/>
            <person name="Hambleton S."/>
        </authorList>
    </citation>
    <scope>NUCLEOTIDE SEQUENCE</scope>
    <source>
        <strain evidence="6">DAOMC 236416</strain>
    </source>
</reference>
<dbReference type="GO" id="GO:0016042">
    <property type="term" value="P:lipid catabolic process"/>
    <property type="evidence" value="ECO:0007669"/>
    <property type="project" value="UniProtKB-KW"/>
</dbReference>
<feature type="region of interest" description="Disordered" evidence="5">
    <location>
        <begin position="362"/>
        <end position="381"/>
    </location>
</feature>
<dbReference type="EC" id="3.1.1.47" evidence="1"/>
<feature type="compositionally biased region" description="Polar residues" evidence="5">
    <location>
        <begin position="87"/>
        <end position="112"/>
    </location>
</feature>
<dbReference type="Proteomes" id="UP000077521">
    <property type="component" value="Unassembled WGS sequence"/>
</dbReference>
<comment type="caution">
    <text evidence="6">The sequence shown here is derived from an EMBL/GenBank/DDBJ whole genome shotgun (WGS) entry which is preliminary data.</text>
</comment>
<sequence length="804" mass="87548">MPLKRAKNHYAVSTITLELPARKPRAFQPDHYKINGQPAFHLTTILVTIFYPTDRRPQAASSKLKPKSTGENIKSTAADAATDSSGEDQPNTSTPPSVHGNGSASPKTQVSQKRVKKEKKPRPLHWLNTPRLRSIEGLLKFAGLPKWTALPVILPAFQAFQARLPYENSAPLSTNFPHQDSEEAQDSPLAQLLRAQLLERHDNNDDDFQPTFPCAVFSHGLGGTRVTYSAYCAALASHGVVVAAIEHRDGTAPATSICSLLDQDGDNQAADGSADASAEGSADRQARYREDSLIWLSMKDLDPDEKVNPEDFLTARKAQLLLRRAEFIEALSVLKRLNDGEGTKLERQCLRTHYAKKTVGATPISKDRDSSNGKRVLQSQKGGRIVEVGSETSLHLETWKGRLDIENAWALGHSFGAATAIEVMRCASTPPSLELDPAQIEGQSAADGRPEEQTTLLHPTHEEVVEAEAFKHALVLDPWTEPIEGPGKAQTLTRPLFCINSEAFSIWRKNFDPLRRLMEEAAQHNREKEGWLLTLTKTRHTDFSDFPFVLKTLFGSDVNGKECIRVFAGLTVLQIAARASTSKLSSNHPGAVGGEQAQEGLGGGATSTEADAVLASLPSATRPSASQSGQNDDGLYSSFWAGVNALMNSNGNEQYGVEDIGKSKYQGSSRTTRMRVEWEGETEQERFGRPMSQEDYMAAMSKKSRKDAGLKYGNERPGILVAHPLGTVGSCPGALVGHGLNGAATTTEDAAEKHFRSTKGSDSVCTPVRKLSGSIRAPTLSLSKERQLSQADRTPRRKASRVEP</sequence>
<keyword evidence="2" id="KW-0378">Hydrolase</keyword>
<feature type="region of interest" description="Disordered" evidence="5">
    <location>
        <begin position="584"/>
        <end position="606"/>
    </location>
</feature>
<name>A0A177T8S6_9BASI</name>
<evidence type="ECO:0000313" key="6">
    <source>
        <dbReference type="EMBL" id="KAE8240506.1"/>
    </source>
</evidence>
<keyword evidence="4" id="KW-0443">Lipid metabolism</keyword>
<feature type="compositionally biased region" description="Low complexity" evidence="5">
    <location>
        <begin position="75"/>
        <end position="84"/>
    </location>
</feature>
<feature type="compositionally biased region" description="Basic residues" evidence="5">
    <location>
        <begin position="795"/>
        <end position="804"/>
    </location>
</feature>
<reference evidence="6" key="2">
    <citation type="journal article" date="2019" name="IMA Fungus">
        <title>Genome sequencing and comparison of five Tilletia species to identify candidate genes for the detection of regulated species infecting wheat.</title>
        <authorList>
            <person name="Nguyen H.D.T."/>
            <person name="Sultana T."/>
            <person name="Kesanakurti P."/>
            <person name="Hambleton S."/>
        </authorList>
    </citation>
    <scope>NUCLEOTIDE SEQUENCE</scope>
    <source>
        <strain evidence="6">DAOMC 236416</strain>
    </source>
</reference>
<evidence type="ECO:0000313" key="7">
    <source>
        <dbReference type="Proteomes" id="UP000077521"/>
    </source>
</evidence>
<keyword evidence="7" id="KW-1185">Reference proteome</keyword>